<dbReference type="Pfam" id="PF15733">
    <property type="entry name" value="DUF4682"/>
    <property type="match status" value="1"/>
</dbReference>
<reference evidence="2" key="1">
    <citation type="submission" date="2022-03" db="EMBL/GenBank/DDBJ databases">
        <authorList>
            <person name="Alioto T."/>
            <person name="Alioto T."/>
            <person name="Gomez Garrido J."/>
        </authorList>
    </citation>
    <scope>NUCLEOTIDE SEQUENCE</scope>
</reference>
<organism evidence="2 3">
    <name type="scientific">Pelobates cultripes</name>
    <name type="common">Western spadefoot toad</name>
    <dbReference type="NCBI Taxonomy" id="61616"/>
    <lineage>
        <taxon>Eukaryota</taxon>
        <taxon>Metazoa</taxon>
        <taxon>Chordata</taxon>
        <taxon>Craniata</taxon>
        <taxon>Vertebrata</taxon>
        <taxon>Euteleostomi</taxon>
        <taxon>Amphibia</taxon>
        <taxon>Batrachia</taxon>
        <taxon>Anura</taxon>
        <taxon>Pelobatoidea</taxon>
        <taxon>Pelobatidae</taxon>
        <taxon>Pelobates</taxon>
    </lineage>
</organism>
<name>A0AAD1RVB8_PELCU</name>
<dbReference type="Proteomes" id="UP001295444">
    <property type="component" value="Chromosome 04"/>
</dbReference>
<gene>
    <name evidence="2" type="ORF">PECUL_23A059826</name>
</gene>
<dbReference type="InterPro" id="IPR032738">
    <property type="entry name" value="Tbc1d30_C"/>
</dbReference>
<keyword evidence="3" id="KW-1185">Reference proteome</keyword>
<proteinExistence type="predicted"/>
<evidence type="ECO:0000259" key="1">
    <source>
        <dbReference type="Pfam" id="PF15733"/>
    </source>
</evidence>
<sequence>MSGCCGCSLWEYTEKAYQFMSEFLSVSHSHKDPADRTRKPSKMDISLLEEQYLCTKQKQKEQAHIIVFKAGENELMSGEQFMNTVAVNKTIRKPKPFKEQIPVRDVTLEVQNKNYLNDRNGSWHTHLNIHRMAQLDCHFNLENGTSEPEHNINIENKRLRFCRLMSYEEPSTEADILIKEKKQRSYSLESTPVNDFNRKASLKHTLPTTWAQHHLPSSKLTSTTDKVFYYPFPQKKTPRISETARKLGLYVTH</sequence>
<feature type="domain" description="TBC1" evidence="1">
    <location>
        <begin position="45"/>
        <end position="147"/>
    </location>
</feature>
<dbReference type="PANTHER" id="PTHR36290">
    <property type="entry name" value="RIKEN CDNA D630039A03 GENE"/>
    <property type="match status" value="1"/>
</dbReference>
<dbReference type="AlphaFoldDB" id="A0AAD1RVB8"/>
<dbReference type="EMBL" id="OW240915">
    <property type="protein sequence ID" value="CAH2281988.1"/>
    <property type="molecule type" value="Genomic_DNA"/>
</dbReference>
<protein>
    <recommendedName>
        <fullName evidence="1">TBC1 domain-containing protein</fullName>
    </recommendedName>
</protein>
<evidence type="ECO:0000313" key="3">
    <source>
        <dbReference type="Proteomes" id="UP001295444"/>
    </source>
</evidence>
<dbReference type="PANTHER" id="PTHR36290:SF1">
    <property type="entry name" value="RIKEN CDNA D630039A03 GENE"/>
    <property type="match status" value="1"/>
</dbReference>
<accession>A0AAD1RVB8</accession>
<evidence type="ECO:0000313" key="2">
    <source>
        <dbReference type="EMBL" id="CAH2281988.1"/>
    </source>
</evidence>